<proteinExistence type="predicted"/>
<comment type="caution">
    <text evidence="1">The sequence shown here is derived from an EMBL/GenBank/DDBJ whole genome shotgun (WGS) entry which is preliminary data.</text>
</comment>
<name>A0ABQ9I7F0_9NEOP</name>
<protein>
    <submittedName>
        <fullName evidence="1">Uncharacterized protein</fullName>
    </submittedName>
</protein>
<dbReference type="Proteomes" id="UP001159363">
    <property type="component" value="Chromosome 2"/>
</dbReference>
<evidence type="ECO:0000313" key="2">
    <source>
        <dbReference type="Proteomes" id="UP001159363"/>
    </source>
</evidence>
<evidence type="ECO:0000313" key="1">
    <source>
        <dbReference type="EMBL" id="KAJ8892590.1"/>
    </source>
</evidence>
<reference evidence="1 2" key="1">
    <citation type="submission" date="2023-02" db="EMBL/GenBank/DDBJ databases">
        <title>LHISI_Scaffold_Assembly.</title>
        <authorList>
            <person name="Stuart O.P."/>
            <person name="Cleave R."/>
            <person name="Magrath M.J.L."/>
            <person name="Mikheyev A.S."/>
        </authorList>
    </citation>
    <scope>NUCLEOTIDE SEQUENCE [LARGE SCALE GENOMIC DNA]</scope>
    <source>
        <strain evidence="1">Daus_M_001</strain>
        <tissue evidence="1">Leg muscle</tissue>
    </source>
</reference>
<gene>
    <name evidence="1" type="ORF">PR048_005171</name>
</gene>
<organism evidence="1 2">
    <name type="scientific">Dryococelus australis</name>
    <dbReference type="NCBI Taxonomy" id="614101"/>
    <lineage>
        <taxon>Eukaryota</taxon>
        <taxon>Metazoa</taxon>
        <taxon>Ecdysozoa</taxon>
        <taxon>Arthropoda</taxon>
        <taxon>Hexapoda</taxon>
        <taxon>Insecta</taxon>
        <taxon>Pterygota</taxon>
        <taxon>Neoptera</taxon>
        <taxon>Polyneoptera</taxon>
        <taxon>Phasmatodea</taxon>
        <taxon>Verophasmatodea</taxon>
        <taxon>Anareolatae</taxon>
        <taxon>Phasmatidae</taxon>
        <taxon>Eurycanthinae</taxon>
        <taxon>Dryococelus</taxon>
    </lineage>
</organism>
<dbReference type="EMBL" id="JARBHB010000002">
    <property type="protein sequence ID" value="KAJ8892590.1"/>
    <property type="molecule type" value="Genomic_DNA"/>
</dbReference>
<sequence>MHTLNLVLSRAYTVPAIRNTFTTVKELIRYVLKQHVYRLNEDAKRTHLLRFCDTRWLEHLDSLLFKELCGPVCEAQNEIQSSSDSCDLASSVKHAESVQEEVQQMRNKVADRFRKLYCKAKAIADFMGMTIEVPRILGRK</sequence>
<accession>A0ABQ9I7F0</accession>
<keyword evidence="2" id="KW-1185">Reference proteome</keyword>